<dbReference type="STRING" id="7266.A0A3B0JJC9"/>
<comment type="subcellular location">
    <subcellularLocation>
        <location evidence="1">Secreted</location>
    </subcellularLocation>
</comment>
<dbReference type="PANTHER" id="PTHR11306:SF55">
    <property type="entry name" value="GEO08227P1-RELATED"/>
    <property type="match status" value="1"/>
</dbReference>
<dbReference type="GO" id="GO:0032934">
    <property type="term" value="F:sterol binding"/>
    <property type="evidence" value="ECO:0007669"/>
    <property type="project" value="InterPro"/>
</dbReference>
<name>A0A3B0JJC9_DROGU</name>
<feature type="signal peptide" evidence="4">
    <location>
        <begin position="1"/>
        <end position="44"/>
    </location>
</feature>
<evidence type="ECO:0000256" key="3">
    <source>
        <dbReference type="ARBA" id="ARBA00022525"/>
    </source>
</evidence>
<evidence type="ECO:0000313" key="7">
    <source>
        <dbReference type="Proteomes" id="UP000268350"/>
    </source>
</evidence>
<dbReference type="FunFam" id="2.60.40.770:FF:000001">
    <property type="entry name" value="NPC intracellular cholesterol transporter 2"/>
    <property type="match status" value="1"/>
</dbReference>
<evidence type="ECO:0000256" key="1">
    <source>
        <dbReference type="ARBA" id="ARBA00004613"/>
    </source>
</evidence>
<evidence type="ECO:0000256" key="4">
    <source>
        <dbReference type="SAM" id="SignalP"/>
    </source>
</evidence>
<sequence>MSTRALRVSSVHSVYNSRSAMLRLSSLLLLLLLLALVATVSVHGESINFLNCEDSVDVCTVDAVRVTPCPQAASNAACHIRRRRPAKMSFDITPKFDADHLVATLGWVKSEDVELPLLSLERDACKATGCPVRSGVQQTYTTEVPIEAKFPISPYTIRWALKDPVSGKRCCFTIDIKVVR</sequence>
<dbReference type="InterPro" id="IPR014756">
    <property type="entry name" value="Ig_E-set"/>
</dbReference>
<dbReference type="PANTHER" id="PTHR11306">
    <property type="entry name" value="NIEMANN PICK TYPE C2 PROTEIN NPC2-RELATED"/>
    <property type="match status" value="1"/>
</dbReference>
<dbReference type="AlphaFoldDB" id="A0A3B0JJC9"/>
<organism evidence="6 7">
    <name type="scientific">Drosophila guanche</name>
    <name type="common">Fruit fly</name>
    <dbReference type="NCBI Taxonomy" id="7266"/>
    <lineage>
        <taxon>Eukaryota</taxon>
        <taxon>Metazoa</taxon>
        <taxon>Ecdysozoa</taxon>
        <taxon>Arthropoda</taxon>
        <taxon>Hexapoda</taxon>
        <taxon>Insecta</taxon>
        <taxon>Pterygota</taxon>
        <taxon>Neoptera</taxon>
        <taxon>Endopterygota</taxon>
        <taxon>Diptera</taxon>
        <taxon>Brachycera</taxon>
        <taxon>Muscomorpha</taxon>
        <taxon>Ephydroidea</taxon>
        <taxon>Drosophilidae</taxon>
        <taxon>Drosophila</taxon>
        <taxon>Sophophora</taxon>
    </lineage>
</organism>
<dbReference type="Proteomes" id="UP000268350">
    <property type="component" value="Unassembled WGS sequence"/>
</dbReference>
<feature type="domain" description="MD-2-related lipid-recognition" evidence="5">
    <location>
        <begin position="49"/>
        <end position="176"/>
    </location>
</feature>
<evidence type="ECO:0000313" key="6">
    <source>
        <dbReference type="EMBL" id="SPP80873.1"/>
    </source>
</evidence>
<evidence type="ECO:0000259" key="5">
    <source>
        <dbReference type="SMART" id="SM00737"/>
    </source>
</evidence>
<proteinExistence type="inferred from homology"/>
<keyword evidence="7" id="KW-1185">Reference proteome</keyword>
<keyword evidence="4" id="KW-0732">Signal</keyword>
<dbReference type="InterPro" id="IPR003172">
    <property type="entry name" value="ML_dom"/>
</dbReference>
<accession>A0A3B0JJC9</accession>
<dbReference type="SMART" id="SM00737">
    <property type="entry name" value="ML"/>
    <property type="match status" value="1"/>
</dbReference>
<dbReference type="Gene3D" id="2.60.40.770">
    <property type="match status" value="1"/>
</dbReference>
<protein>
    <submittedName>
        <fullName evidence="6">Blast:MD-2-related lipid-recognition protein</fullName>
    </submittedName>
</protein>
<reference evidence="7" key="1">
    <citation type="submission" date="2018-01" db="EMBL/GenBank/DDBJ databases">
        <authorList>
            <person name="Alioto T."/>
            <person name="Alioto T."/>
        </authorList>
    </citation>
    <scope>NUCLEOTIDE SEQUENCE [LARGE SCALE GENOMIC DNA]</scope>
</reference>
<dbReference type="OrthoDB" id="6576058at2759"/>
<feature type="chain" id="PRO_5017351794" evidence="4">
    <location>
        <begin position="45"/>
        <end position="180"/>
    </location>
</feature>
<dbReference type="OMA" id="PCADSVD"/>
<dbReference type="InterPro" id="IPR039670">
    <property type="entry name" value="NPC2-like"/>
</dbReference>
<gene>
    <name evidence="6" type="ORF">DGUA_6G005833</name>
</gene>
<dbReference type="Pfam" id="PF02221">
    <property type="entry name" value="E1_DerP2_DerF2"/>
    <property type="match status" value="1"/>
</dbReference>
<dbReference type="GO" id="GO:0005576">
    <property type="term" value="C:extracellular region"/>
    <property type="evidence" value="ECO:0007669"/>
    <property type="project" value="UniProtKB-SubCell"/>
</dbReference>
<comment type="similarity">
    <text evidence="2">Belongs to the NPC2 family.</text>
</comment>
<dbReference type="SUPFAM" id="SSF81296">
    <property type="entry name" value="E set domains"/>
    <property type="match status" value="1"/>
</dbReference>
<dbReference type="GO" id="GO:0015918">
    <property type="term" value="P:sterol transport"/>
    <property type="evidence" value="ECO:0007669"/>
    <property type="project" value="InterPro"/>
</dbReference>
<keyword evidence="3" id="KW-0964">Secreted</keyword>
<dbReference type="EMBL" id="OUUW01000005">
    <property type="protein sequence ID" value="SPP80873.1"/>
    <property type="molecule type" value="Genomic_DNA"/>
</dbReference>
<evidence type="ECO:0000256" key="2">
    <source>
        <dbReference type="ARBA" id="ARBA00006370"/>
    </source>
</evidence>